<gene>
    <name evidence="1" type="ORF">E5288_WYG011071</name>
</gene>
<reference evidence="1" key="1">
    <citation type="submission" date="2019-10" db="EMBL/GenBank/DDBJ databases">
        <title>The sequence and de novo assembly of the wild yak genome.</title>
        <authorList>
            <person name="Liu Y."/>
        </authorList>
    </citation>
    <scope>NUCLEOTIDE SEQUENCE [LARGE SCALE GENOMIC DNA]</scope>
    <source>
        <strain evidence="1">WY2019</strain>
    </source>
</reference>
<keyword evidence="2" id="KW-1185">Reference proteome</keyword>
<evidence type="ECO:0000313" key="2">
    <source>
        <dbReference type="Proteomes" id="UP000322234"/>
    </source>
</evidence>
<comment type="caution">
    <text evidence="1">The sequence shown here is derived from an EMBL/GenBank/DDBJ whole genome shotgun (WGS) entry which is preliminary data.</text>
</comment>
<dbReference type="AlphaFoldDB" id="A0A6B0QWR4"/>
<accession>A0A6B0QWR4</accession>
<sequence>MARSSARKTGCPAASTKPRCLLVVAKHTPLDQIRPSLGRLSMWEMGPKAVTSLLSKGQISQARFEIRGAVDGVWMSALSPSEP</sequence>
<proteinExistence type="predicted"/>
<dbReference type="EMBL" id="VBQZ03000012">
    <property type="protein sequence ID" value="MXQ82279.1"/>
    <property type="molecule type" value="Genomic_DNA"/>
</dbReference>
<name>A0A6B0QWR4_9CETA</name>
<dbReference type="Proteomes" id="UP000322234">
    <property type="component" value="Unassembled WGS sequence"/>
</dbReference>
<protein>
    <submittedName>
        <fullName evidence="1">Uncharacterized protein</fullName>
    </submittedName>
</protein>
<evidence type="ECO:0000313" key="1">
    <source>
        <dbReference type="EMBL" id="MXQ82279.1"/>
    </source>
</evidence>
<organism evidence="1 2">
    <name type="scientific">Bos mutus</name>
    <name type="common">wild yak</name>
    <dbReference type="NCBI Taxonomy" id="72004"/>
    <lineage>
        <taxon>Eukaryota</taxon>
        <taxon>Metazoa</taxon>
        <taxon>Chordata</taxon>
        <taxon>Craniata</taxon>
        <taxon>Vertebrata</taxon>
        <taxon>Euteleostomi</taxon>
        <taxon>Mammalia</taxon>
        <taxon>Eutheria</taxon>
        <taxon>Laurasiatheria</taxon>
        <taxon>Artiodactyla</taxon>
        <taxon>Ruminantia</taxon>
        <taxon>Pecora</taxon>
        <taxon>Bovidae</taxon>
        <taxon>Bovinae</taxon>
        <taxon>Bos</taxon>
    </lineage>
</organism>